<dbReference type="Proteomes" id="UP000602004">
    <property type="component" value="Unassembled WGS sequence"/>
</dbReference>
<proteinExistence type="predicted"/>
<accession>A0ABQ1LD16</accession>
<sequence length="84" mass="9551">MFQQIPAAVGVLGTRLSQHDFARSALKQADAEVFFQTRHMARDDGRRRAEPLRRLREAPAIGDLYKDLHGLKEIHNGTVHGKYL</sequence>
<reference evidence="2" key="1">
    <citation type="journal article" date="2019" name="Int. J. Syst. Evol. Microbiol.">
        <title>The Global Catalogue of Microorganisms (GCM) 10K type strain sequencing project: providing services to taxonomists for standard genome sequencing and annotation.</title>
        <authorList>
            <consortium name="The Broad Institute Genomics Platform"/>
            <consortium name="The Broad Institute Genome Sequencing Center for Infectious Disease"/>
            <person name="Wu L."/>
            <person name="Ma J."/>
        </authorList>
    </citation>
    <scope>NUCLEOTIDE SEQUENCE [LARGE SCALE GENOMIC DNA]</scope>
    <source>
        <strain evidence="2">CGMCC 1.15103</strain>
    </source>
</reference>
<evidence type="ECO:0000313" key="1">
    <source>
        <dbReference type="EMBL" id="GGC23161.1"/>
    </source>
</evidence>
<comment type="caution">
    <text evidence="1">The sequence shown here is derived from an EMBL/GenBank/DDBJ whole genome shotgun (WGS) entry which is preliminary data.</text>
</comment>
<organism evidence="1 2">
    <name type="scientific">Paraburkholderia caffeinilytica</name>
    <dbReference type="NCBI Taxonomy" id="1761016"/>
    <lineage>
        <taxon>Bacteria</taxon>
        <taxon>Pseudomonadati</taxon>
        <taxon>Pseudomonadota</taxon>
        <taxon>Betaproteobacteria</taxon>
        <taxon>Burkholderiales</taxon>
        <taxon>Burkholderiaceae</taxon>
        <taxon>Paraburkholderia</taxon>
    </lineage>
</organism>
<keyword evidence="2" id="KW-1185">Reference proteome</keyword>
<protein>
    <submittedName>
        <fullName evidence="1">Uncharacterized protein</fullName>
    </submittedName>
</protein>
<evidence type="ECO:0000313" key="2">
    <source>
        <dbReference type="Proteomes" id="UP000602004"/>
    </source>
</evidence>
<name>A0ABQ1LD16_9BURK</name>
<gene>
    <name evidence="1" type="ORF">GCM10011400_06790</name>
</gene>
<dbReference type="EMBL" id="BMHL01000001">
    <property type="protein sequence ID" value="GGC23161.1"/>
    <property type="molecule type" value="Genomic_DNA"/>
</dbReference>